<dbReference type="GO" id="GO:0005198">
    <property type="term" value="F:structural molecule activity"/>
    <property type="evidence" value="ECO:0007669"/>
    <property type="project" value="TreeGrafter"/>
</dbReference>
<evidence type="ECO:0000313" key="16">
    <source>
        <dbReference type="Proteomes" id="UP000694580"/>
    </source>
</evidence>
<keyword evidence="16" id="KW-1185">Reference proteome</keyword>
<keyword evidence="6" id="KW-0677">Repeat</keyword>
<feature type="region of interest" description="Disordered" evidence="12">
    <location>
        <begin position="982"/>
        <end position="1012"/>
    </location>
</feature>
<keyword evidence="4" id="KW-1003">Cell membrane</keyword>
<protein>
    <recommendedName>
        <fullName evidence="17">Desmoplakin a</fullName>
    </recommendedName>
</protein>
<feature type="compositionally biased region" description="Low complexity" evidence="12">
    <location>
        <begin position="2093"/>
        <end position="2117"/>
    </location>
</feature>
<dbReference type="Pfam" id="PF18373">
    <property type="entry name" value="Spectrin_2"/>
    <property type="match status" value="1"/>
</dbReference>
<dbReference type="PANTHER" id="PTHR23169:SF26">
    <property type="entry name" value="DESMOPLAKIN"/>
    <property type="match status" value="1"/>
</dbReference>
<dbReference type="InterPro" id="IPR018159">
    <property type="entry name" value="Spectrin/alpha-actinin"/>
</dbReference>
<dbReference type="InterPro" id="IPR035915">
    <property type="entry name" value="Plakin_repeat_sf"/>
</dbReference>
<evidence type="ECO:0000313" key="15">
    <source>
        <dbReference type="Ensembl" id="ENSDCDP00010052232.1"/>
    </source>
</evidence>
<feature type="domain" description="Desmoplakin SH3" evidence="13">
    <location>
        <begin position="194"/>
        <end position="259"/>
    </location>
</feature>
<dbReference type="Ensembl" id="ENSDCDT00010062714.1">
    <property type="protein sequence ID" value="ENSDCDP00010052232.1"/>
    <property type="gene ID" value="ENSDCDG00010030064.1"/>
</dbReference>
<comment type="subcellular location">
    <subcellularLocation>
        <location evidence="2">Cell junction</location>
        <location evidence="2">Desmosome</location>
    </subcellularLocation>
    <subcellularLocation>
        <location evidence="1">Cell membrane</location>
    </subcellularLocation>
</comment>
<evidence type="ECO:0000256" key="11">
    <source>
        <dbReference type="SAM" id="Coils"/>
    </source>
</evidence>
<dbReference type="InterPro" id="IPR041573">
    <property type="entry name" value="Desmoplakin_Spectrin-like"/>
</dbReference>
<dbReference type="GO" id="GO:0005886">
    <property type="term" value="C:plasma membrane"/>
    <property type="evidence" value="ECO:0007669"/>
    <property type="project" value="UniProtKB-SubCell"/>
</dbReference>
<dbReference type="FunFam" id="3.90.1290.10:FF:000002">
    <property type="entry name" value="Plectin a"/>
    <property type="match status" value="1"/>
</dbReference>
<evidence type="ECO:0000256" key="9">
    <source>
        <dbReference type="ARBA" id="ARBA00023136"/>
    </source>
</evidence>
<evidence type="ECO:0000256" key="5">
    <source>
        <dbReference type="ARBA" id="ARBA00022553"/>
    </source>
</evidence>
<dbReference type="Gene3D" id="3.90.1290.10">
    <property type="entry name" value="Plakin repeat"/>
    <property type="match status" value="2"/>
</dbReference>
<dbReference type="FunFam" id="3.90.1290.10:FF:000001">
    <property type="entry name" value="Plectin a"/>
    <property type="match status" value="1"/>
</dbReference>
<dbReference type="GeneTree" id="ENSGT00940000154843"/>
<dbReference type="FunFam" id="3.30.160.780:FF:000001">
    <property type="entry name" value="Plectin a"/>
    <property type="match status" value="1"/>
</dbReference>
<feature type="coiled-coil region" evidence="11">
    <location>
        <begin position="1036"/>
        <end position="1084"/>
    </location>
</feature>
<evidence type="ECO:0000256" key="6">
    <source>
        <dbReference type="ARBA" id="ARBA00022737"/>
    </source>
</evidence>
<dbReference type="SMART" id="SM00150">
    <property type="entry name" value="SPEC"/>
    <property type="match status" value="3"/>
</dbReference>
<dbReference type="SUPFAM" id="SSF75399">
    <property type="entry name" value="Plakin repeat"/>
    <property type="match status" value="3"/>
</dbReference>
<dbReference type="Pfam" id="PF17902">
    <property type="entry name" value="SH3_10"/>
    <property type="match status" value="1"/>
</dbReference>
<gene>
    <name evidence="15" type="primary">dspa</name>
</gene>
<name>A0AAY4E3A3_9TELE</name>
<keyword evidence="7" id="KW-0965">Cell junction</keyword>
<dbReference type="GO" id="GO:0005737">
    <property type="term" value="C:cytoplasm"/>
    <property type="evidence" value="ECO:0007669"/>
    <property type="project" value="TreeGrafter"/>
</dbReference>
<dbReference type="Gene3D" id="3.30.160.780">
    <property type="match status" value="1"/>
</dbReference>
<feature type="coiled-coil region" evidence="11">
    <location>
        <begin position="740"/>
        <end position="784"/>
    </location>
</feature>
<keyword evidence="5" id="KW-0597">Phosphoprotein</keyword>
<dbReference type="Gene3D" id="2.30.30.40">
    <property type="entry name" value="SH3 Domains"/>
    <property type="match status" value="1"/>
</dbReference>
<dbReference type="GO" id="GO:0061436">
    <property type="term" value="P:establishment of skin barrier"/>
    <property type="evidence" value="ECO:0007669"/>
    <property type="project" value="UniProtKB-ARBA"/>
</dbReference>
<evidence type="ECO:0000256" key="1">
    <source>
        <dbReference type="ARBA" id="ARBA00004236"/>
    </source>
</evidence>
<comment type="function">
    <text evidence="10">Involved in the organization of desmosome cell-cell junctions. Of particular importance in cell adhesion in the skin and during cardiac development. May also play a role in the regulation of Wnt, TGF-beta and Hippo signaling pathways.</text>
</comment>
<dbReference type="Pfam" id="PF21097">
    <property type="entry name" value="SR_plectin_7"/>
    <property type="match status" value="1"/>
</dbReference>
<dbReference type="InterPro" id="IPR043197">
    <property type="entry name" value="Plakin"/>
</dbReference>
<dbReference type="Pfam" id="PF21019">
    <property type="entry name" value="Spectrin_3"/>
    <property type="match status" value="1"/>
</dbReference>
<dbReference type="Gene3D" id="1.20.58.60">
    <property type="match status" value="3"/>
</dbReference>
<feature type="compositionally biased region" description="Basic and acidic residues" evidence="12">
    <location>
        <begin position="987"/>
        <end position="1012"/>
    </location>
</feature>
<evidence type="ECO:0000256" key="7">
    <source>
        <dbReference type="ARBA" id="ARBA00022949"/>
    </source>
</evidence>
<evidence type="ECO:0000256" key="8">
    <source>
        <dbReference type="ARBA" id="ARBA00023054"/>
    </source>
</evidence>
<dbReference type="GO" id="GO:0060047">
    <property type="term" value="P:heart contraction"/>
    <property type="evidence" value="ECO:0007669"/>
    <property type="project" value="UniProtKB-ARBA"/>
</dbReference>
<accession>A0AAY4E3A3</accession>
<feature type="compositionally biased region" description="Basic and acidic residues" evidence="12">
    <location>
        <begin position="1294"/>
        <end position="1308"/>
    </location>
</feature>
<evidence type="ECO:0000259" key="13">
    <source>
        <dbReference type="Pfam" id="PF17902"/>
    </source>
</evidence>
<evidence type="ECO:0000256" key="3">
    <source>
        <dbReference type="ARBA" id="ARBA00009109"/>
    </source>
</evidence>
<feature type="coiled-coil region" evidence="11">
    <location>
        <begin position="810"/>
        <end position="914"/>
    </location>
</feature>
<keyword evidence="9" id="KW-0472">Membrane</keyword>
<dbReference type="GO" id="GO:0030057">
    <property type="term" value="C:desmosome"/>
    <property type="evidence" value="ECO:0007669"/>
    <property type="project" value="UniProtKB-SubCell"/>
</dbReference>
<dbReference type="FunFam" id="1.20.58.60:FF:000010">
    <property type="entry name" value="plectin isoform X2"/>
    <property type="match status" value="1"/>
</dbReference>
<keyword evidence="8 11" id="KW-0175">Coiled coil</keyword>
<evidence type="ECO:0000256" key="2">
    <source>
        <dbReference type="ARBA" id="ARBA00004568"/>
    </source>
</evidence>
<dbReference type="GO" id="GO:0005882">
    <property type="term" value="C:intermediate filament"/>
    <property type="evidence" value="ECO:0007669"/>
    <property type="project" value="TreeGrafter"/>
</dbReference>
<evidence type="ECO:0000256" key="4">
    <source>
        <dbReference type="ARBA" id="ARBA00022475"/>
    </source>
</evidence>
<feature type="region of interest" description="Disordered" evidence="12">
    <location>
        <begin position="1294"/>
        <end position="1314"/>
    </location>
</feature>
<dbReference type="GO" id="GO:0045104">
    <property type="term" value="P:intermediate filament cytoskeleton organization"/>
    <property type="evidence" value="ECO:0007669"/>
    <property type="project" value="InterPro"/>
</dbReference>
<dbReference type="GO" id="GO:0031101">
    <property type="term" value="P:fin regeneration"/>
    <property type="evidence" value="ECO:0007669"/>
    <property type="project" value="UniProtKB-ARBA"/>
</dbReference>
<reference evidence="15" key="3">
    <citation type="submission" date="2025-09" db="UniProtKB">
        <authorList>
            <consortium name="Ensembl"/>
        </authorList>
    </citation>
    <scope>IDENTIFICATION</scope>
</reference>
<dbReference type="SMART" id="SM00250">
    <property type="entry name" value="PLEC"/>
    <property type="match status" value="12"/>
</dbReference>
<dbReference type="GO" id="GO:0042060">
    <property type="term" value="P:wound healing"/>
    <property type="evidence" value="ECO:0007669"/>
    <property type="project" value="TreeGrafter"/>
</dbReference>
<feature type="coiled-coil region" evidence="11">
    <location>
        <begin position="58"/>
        <end position="92"/>
    </location>
</feature>
<reference evidence="15" key="2">
    <citation type="submission" date="2025-08" db="UniProtKB">
        <authorList>
            <consortium name="Ensembl"/>
        </authorList>
    </citation>
    <scope>IDENTIFICATION</scope>
</reference>
<feature type="domain" description="Desmoplakin spectrin-like" evidence="14">
    <location>
        <begin position="294"/>
        <end position="371"/>
    </location>
</feature>
<feature type="region of interest" description="Disordered" evidence="12">
    <location>
        <begin position="1445"/>
        <end position="1465"/>
    </location>
</feature>
<comment type="similarity">
    <text evidence="3">Belongs to the plakin or cytolinker family.</text>
</comment>
<dbReference type="GO" id="GO:0014704">
    <property type="term" value="C:intercalated disc"/>
    <property type="evidence" value="ECO:0007669"/>
    <property type="project" value="TreeGrafter"/>
</dbReference>
<dbReference type="Gene3D" id="1.20.58.1060">
    <property type="match status" value="1"/>
</dbReference>
<dbReference type="GO" id="GO:0098609">
    <property type="term" value="P:cell-cell adhesion"/>
    <property type="evidence" value="ECO:0007669"/>
    <property type="project" value="TreeGrafter"/>
</dbReference>
<feature type="compositionally biased region" description="Basic and acidic residues" evidence="12">
    <location>
        <begin position="1448"/>
        <end position="1465"/>
    </location>
</feature>
<reference evidence="15 16" key="1">
    <citation type="submission" date="2020-06" db="EMBL/GenBank/DDBJ databases">
        <authorList>
            <consortium name="Wellcome Sanger Institute Data Sharing"/>
        </authorList>
    </citation>
    <scope>NUCLEOTIDE SEQUENCE [LARGE SCALE GENOMIC DNA]</scope>
</reference>
<evidence type="ECO:0000256" key="12">
    <source>
        <dbReference type="SAM" id="MobiDB-lite"/>
    </source>
</evidence>
<dbReference type="InterPro" id="IPR041615">
    <property type="entry name" value="Desmoplakin_SH3"/>
</dbReference>
<feature type="coiled-coil region" evidence="11">
    <location>
        <begin position="1337"/>
        <end position="1409"/>
    </location>
</feature>
<dbReference type="PANTHER" id="PTHR23169">
    <property type="entry name" value="ENVOPLAKIN"/>
    <property type="match status" value="1"/>
</dbReference>
<dbReference type="Proteomes" id="UP000694580">
    <property type="component" value="Chromosome 4"/>
</dbReference>
<dbReference type="SUPFAM" id="SSF46966">
    <property type="entry name" value="Spectrin repeat"/>
    <property type="match status" value="3"/>
</dbReference>
<dbReference type="InterPro" id="IPR001101">
    <property type="entry name" value="Plectin_repeat"/>
</dbReference>
<dbReference type="GO" id="GO:0002934">
    <property type="term" value="P:desmosome organization"/>
    <property type="evidence" value="ECO:0007669"/>
    <property type="project" value="UniProtKB-ARBA"/>
</dbReference>
<evidence type="ECO:0000256" key="10">
    <source>
        <dbReference type="ARBA" id="ARBA00056058"/>
    </source>
</evidence>
<organism evidence="15 16">
    <name type="scientific">Denticeps clupeoides</name>
    <name type="common">denticle herring</name>
    <dbReference type="NCBI Taxonomy" id="299321"/>
    <lineage>
        <taxon>Eukaryota</taxon>
        <taxon>Metazoa</taxon>
        <taxon>Chordata</taxon>
        <taxon>Craniata</taxon>
        <taxon>Vertebrata</taxon>
        <taxon>Euteleostomi</taxon>
        <taxon>Actinopterygii</taxon>
        <taxon>Neopterygii</taxon>
        <taxon>Teleostei</taxon>
        <taxon>Clupei</taxon>
        <taxon>Clupeiformes</taxon>
        <taxon>Denticipitoidei</taxon>
        <taxon>Denticipitidae</taxon>
        <taxon>Denticeps</taxon>
    </lineage>
</organism>
<evidence type="ECO:0000259" key="14">
    <source>
        <dbReference type="Pfam" id="PF18373"/>
    </source>
</evidence>
<feature type="coiled-coil region" evidence="11">
    <location>
        <begin position="529"/>
        <end position="556"/>
    </location>
</feature>
<feature type="region of interest" description="Disordered" evidence="12">
    <location>
        <begin position="2085"/>
        <end position="2117"/>
    </location>
</feature>
<proteinExistence type="inferred from homology"/>
<evidence type="ECO:0008006" key="17">
    <source>
        <dbReference type="Google" id="ProtNLM"/>
    </source>
</evidence>
<sequence length="2138" mass="247003">MSLVFLRFSKKMSYARASHLKELQNIIEEISKAIMWVNEHEEEELVFDWGDKNIDVYIPKKQESYSKLMRDLEEKEKELNKLKQKVDVLLTSHPASDKIEAYMETLQTQWSWLLQITKCIHVHLKENAAYSQFFKEANETYAKLQKDHESIRKKFSCDKNTPLESLTDLEKEKLMENKRQVQTLVNKSKNIVRLKPRSPDEKSSGQVIVQALCDFKQDQKGIMKGNEAILKDNSQRSKWQVTGPGGLDMMIPSVCLIIPPPNPLSITLANKNEQYYEAIMGIWNQLYINIKSLMSWQYCMRDINQINSLTLTMLSKMRPEEYRSIVKSLETHYQEFLRSSHGSEMFGDEDKRKMESQYVGAQTHYDQLVVQLPAYSKHCSLAFLIALRRRLEGVELGLGQHLHVPLRDDAPQECSHRTQSTKGHWIHLQWQEIHSDLDSIRNEYLRLREKILQQLDGAKDPEQVRFLRGELEFIDQKLGNLQNFSAVYLKRLTALKALLESLYQAEDIVKVHEARLVEKETTSLDVNDIAKYRNNLKQMKSELEQKKDLLKTMESELVKAVEWNGRIDQSFHQCDVDLSKYGEIVGQMTDRWRPVLPSYRMGDLEKQERQLKQYQQSSGETSRWIDHTQQRQDELQAAKCKDVQSLKTHIDRQKILFSEIKGKKEDVENVHKDADTCASLIKDYELGLASYSAGLETLLNIPIKRTLLHSPATDITEEATSIQARYIELLTRSSDYYKFLAEMLKNMEELKIRNTKIEILEEELERLKNVLNDKSQKNQTLLDSMSKQEVELTQTKELLVNMEVVKRDHARQCSELKDNLSQNYNSLQNLKDEVTRLTYQIDDEKRKRMLAEERYSNQQKDYEEAVRKRQKELDDLKWAKVDVEKALKDKQHEVERLRMQLQEEAARRQAAESETSKVRSQCNQEISSLKQTFESQIHVTKTTVLMATQQKEEDVAALRMECDKVSADKRALEEELRRVQNSFSQVEEARRKAEDEVHQQRSTGTEESRRRRELEVQIQTFVRQRTNDELKHKEALTDANRTMQERNRQITQLTQKLEEETRWRKALEAESQTLRQSQMALQSEKASSQETINKMKISEQELRLVRIELEKRSDEKIKVEQSISRLQARIGDLQELVDKVEMELELEKKNKQDEFTRRKRVEAELERMNQTCREYTTTITTLKVQQDQESVSVRRNEQDLRALKEALDKSIKECKATVDKLNTLMADLRSVQSQLVQEQARLREVNLRNEALQKAIEEKSRALNENVAEIDKLQSLTQKLTKDRLKLEEELRSVRQERDDLRSSKDSTDSETTGQIATLQIQLQKSNKLSLEHQALISELTREREGLKSEITKIQKQAMENTMMIHESQTSYNEVRQERDNLLTRIKLLDQEKNKQLKLEDELSRVKVSLESELRFKQRLQEDLGKMTNDFNYWKSQCALKEGQARQFESEKSKADRERSSLQNELDKMKNELRTLEQRYKSQLQSSERQVSELSQKRESLETDIKRLQLLAMVDPSKLLFDGVHRKVSAQQLYDCGIIDKGTLEKLLSGQKTVSEVAVDIQPYLYGSTCIAGIYDEANDRIMPIYKAMKEGLLRPGTTLELLEAQAASGFMIDPVNNVSLTVEEAWKRGLVGKEFKGKLLSAERAVTGYKDPHTGKVISLFQAIEKELIERGHGIRLLEAQIASGGIIDPIESHRIDVEVAYKRGYFDREMNEILTYEGDDTKGFFDPNTHENLTYLQLKEKCITDSKTGLILLPLHDKKKSTQQQQSSQKNTLRKRRVVIVDPDTGKEMSVREAYHRELIDYETFLELSEQECEWEEICIKATDGSTRLSIVDRKTGTQYDVQEALDKGIITQTSLDQYRSGSLTLTQFADLITSKSRSGEMSIYSSNSPVGAIFDTETLEKITIPEAQRRGIVDNITAQRLLEAQACTGGIINPASGERLALQDAVHQAIIDEDMAAKLKPAHKAYTGFEDVKTKRKLSTAEAIKEKWLPYEAGQRFLEFQYLTGGLVDPGTGKRIGIEEAIRRGWVDGRGAQKLQETKNYLKILTCPKTKLKISYKDAMDNCMVEDMGLKMLQATSMSTKGISSPYNVSSGPGSRSGSRTGSRSGSRRGSVDYSSISYSYTSSTSKTFSSGSNS</sequence>
<dbReference type="Pfam" id="PF00681">
    <property type="entry name" value="Plectin"/>
    <property type="match status" value="6"/>
</dbReference>